<feature type="compositionally biased region" description="Acidic residues" evidence="1">
    <location>
        <begin position="299"/>
        <end position="342"/>
    </location>
</feature>
<feature type="region of interest" description="Disordered" evidence="1">
    <location>
        <begin position="288"/>
        <end position="359"/>
    </location>
</feature>
<feature type="compositionally biased region" description="Low complexity" evidence="1">
    <location>
        <begin position="343"/>
        <end position="354"/>
    </location>
</feature>
<dbReference type="Proteomes" id="UP001054889">
    <property type="component" value="Unassembled WGS sequence"/>
</dbReference>
<gene>
    <name evidence="2" type="primary">gb06364</name>
    <name evidence="2" type="ORF">PR202_gb06364</name>
</gene>
<evidence type="ECO:0000313" key="2">
    <source>
        <dbReference type="EMBL" id="GJN19124.1"/>
    </source>
</evidence>
<feature type="compositionally biased region" description="Low complexity" evidence="1">
    <location>
        <begin position="225"/>
        <end position="237"/>
    </location>
</feature>
<feature type="compositionally biased region" description="Low complexity" evidence="1">
    <location>
        <begin position="21"/>
        <end position="36"/>
    </location>
</feature>
<name>A0AAV5E6X7_ELECO</name>
<evidence type="ECO:0000313" key="3">
    <source>
        <dbReference type="Proteomes" id="UP001054889"/>
    </source>
</evidence>
<feature type="compositionally biased region" description="Low complexity" evidence="1">
    <location>
        <begin position="118"/>
        <end position="136"/>
    </location>
</feature>
<evidence type="ECO:0000256" key="1">
    <source>
        <dbReference type="SAM" id="MobiDB-lite"/>
    </source>
</evidence>
<protein>
    <submittedName>
        <fullName evidence="2">Uncharacterized protein</fullName>
    </submittedName>
</protein>
<feature type="region of interest" description="Disordered" evidence="1">
    <location>
        <begin position="216"/>
        <end position="245"/>
    </location>
</feature>
<reference evidence="2" key="1">
    <citation type="journal article" date="2018" name="DNA Res.">
        <title>Multiple hybrid de novo genome assembly of finger millet, an orphan allotetraploid crop.</title>
        <authorList>
            <person name="Hatakeyama M."/>
            <person name="Aluri S."/>
            <person name="Balachadran M.T."/>
            <person name="Sivarajan S.R."/>
            <person name="Patrignani A."/>
            <person name="Gruter S."/>
            <person name="Poveda L."/>
            <person name="Shimizu-Inatsugi R."/>
            <person name="Baeten J."/>
            <person name="Francoijs K.J."/>
            <person name="Nataraja K.N."/>
            <person name="Reddy Y.A.N."/>
            <person name="Phadnis S."/>
            <person name="Ravikumar R.L."/>
            <person name="Schlapbach R."/>
            <person name="Sreeman S.M."/>
            <person name="Shimizu K.K."/>
        </authorList>
    </citation>
    <scope>NUCLEOTIDE SEQUENCE</scope>
</reference>
<comment type="caution">
    <text evidence="2">The sequence shown here is derived from an EMBL/GenBank/DDBJ whole genome shotgun (WGS) entry which is preliminary data.</text>
</comment>
<feature type="compositionally biased region" description="Basic and acidic residues" evidence="1">
    <location>
        <begin position="150"/>
        <end position="160"/>
    </location>
</feature>
<proteinExistence type="predicted"/>
<organism evidence="2 3">
    <name type="scientific">Eleusine coracana subsp. coracana</name>
    <dbReference type="NCBI Taxonomy" id="191504"/>
    <lineage>
        <taxon>Eukaryota</taxon>
        <taxon>Viridiplantae</taxon>
        <taxon>Streptophyta</taxon>
        <taxon>Embryophyta</taxon>
        <taxon>Tracheophyta</taxon>
        <taxon>Spermatophyta</taxon>
        <taxon>Magnoliopsida</taxon>
        <taxon>Liliopsida</taxon>
        <taxon>Poales</taxon>
        <taxon>Poaceae</taxon>
        <taxon>PACMAD clade</taxon>
        <taxon>Chloridoideae</taxon>
        <taxon>Cynodonteae</taxon>
        <taxon>Eleusininae</taxon>
        <taxon>Eleusine</taxon>
    </lineage>
</organism>
<accession>A0AAV5E6X7</accession>
<dbReference type="EMBL" id="BQKI01000074">
    <property type="protein sequence ID" value="GJN19124.1"/>
    <property type="molecule type" value="Genomic_DNA"/>
</dbReference>
<dbReference type="AlphaFoldDB" id="A0AAV5E6X7"/>
<keyword evidence="3" id="KW-1185">Reference proteome</keyword>
<feature type="region of interest" description="Disordered" evidence="1">
    <location>
        <begin position="85"/>
        <end position="169"/>
    </location>
</feature>
<sequence length="464" mass="49610">MAGPHRSARDRPPRRLGVPVSHHLASLSRSRSTTNNHSDHTHSSLELAHSSFTSCGAAPRHQPPPRAMDPAAADPPCIIQALRAHTPAPPPYHHHWSRPSGPRSTPGPSPPARRRRFLLPATQAPAHPTAATTTRPRTPEPAPHPLGRRAGVDPRRDAGARGRGGRRGRRLVPLRLRVPEVGHGGREPRIRPRAPRGKRAAAECRRRWEARWRRSTAPCGGGRCARGARTGRWAPPRGGAPGSPPSFDAEVYGAMDALIRVEEALLADAVGGAGGAGAGGGGEGLVGGGAGVEVRGEDGGGEAEVAEDDGKEEDGSADEEEDQDDDDDDDDDGEEEGEEEMQADAGNADAPNNNSGVGRVAETNNKAEKSQNTAWELANKLQENAQHIQTILNEEPDKYAAQNHTVAYSTSPDAMVTTRQKADELIKSLGGLLSYLNQFTELVKETGFEKCWHDLMPWGGRVKD</sequence>
<feature type="region of interest" description="Disordered" evidence="1">
    <location>
        <begin position="1"/>
        <end position="73"/>
    </location>
</feature>
<reference evidence="2" key="2">
    <citation type="submission" date="2021-12" db="EMBL/GenBank/DDBJ databases">
        <title>Resequencing data analysis of finger millet.</title>
        <authorList>
            <person name="Hatakeyama M."/>
            <person name="Aluri S."/>
            <person name="Balachadran M.T."/>
            <person name="Sivarajan S.R."/>
            <person name="Poveda L."/>
            <person name="Shimizu-Inatsugi R."/>
            <person name="Schlapbach R."/>
            <person name="Sreeman S.M."/>
            <person name="Shimizu K.K."/>
        </authorList>
    </citation>
    <scope>NUCLEOTIDE SEQUENCE</scope>
</reference>